<dbReference type="AlphaFoldDB" id="A0A7Y7E8H7"/>
<protein>
    <submittedName>
        <fullName evidence="2">Uncharacterized protein</fullName>
    </submittedName>
</protein>
<feature type="compositionally biased region" description="Basic and acidic residues" evidence="1">
    <location>
        <begin position="79"/>
        <end position="90"/>
    </location>
</feature>
<feature type="region of interest" description="Disordered" evidence="1">
    <location>
        <begin position="15"/>
        <end position="54"/>
    </location>
</feature>
<evidence type="ECO:0000313" key="3">
    <source>
        <dbReference type="Proteomes" id="UP000587462"/>
    </source>
</evidence>
<dbReference type="RefSeq" id="WP_171083576.1">
    <property type="nucleotide sequence ID" value="NZ_BNBU01000008.1"/>
</dbReference>
<reference evidence="2 3" key="1">
    <citation type="submission" date="2020-04" db="EMBL/GenBank/DDBJ databases">
        <title>Draft Genome Sequence of Streptomyces morookaense DSM 40503, an 8-azaguanine-producing strain.</title>
        <authorList>
            <person name="Qi J."/>
            <person name="Gao J.-M."/>
        </authorList>
    </citation>
    <scope>NUCLEOTIDE SEQUENCE [LARGE SCALE GENOMIC DNA]</scope>
    <source>
        <strain evidence="2 3">DSM 40503</strain>
    </source>
</reference>
<feature type="region of interest" description="Disordered" evidence="1">
    <location>
        <begin position="77"/>
        <end position="102"/>
    </location>
</feature>
<dbReference type="EMBL" id="JABBXF010000046">
    <property type="protein sequence ID" value="NVK80055.1"/>
    <property type="molecule type" value="Genomic_DNA"/>
</dbReference>
<feature type="compositionally biased region" description="Low complexity" evidence="1">
    <location>
        <begin position="24"/>
        <end position="48"/>
    </location>
</feature>
<gene>
    <name evidence="2" type="ORF">HG542_20660</name>
</gene>
<evidence type="ECO:0000313" key="2">
    <source>
        <dbReference type="EMBL" id="NVK80055.1"/>
    </source>
</evidence>
<dbReference type="Proteomes" id="UP000587462">
    <property type="component" value="Unassembled WGS sequence"/>
</dbReference>
<sequence>MTVVVLGTLGRYVNSMNHSDESSSSHAAAGASDRSDGSTSSTPASPAAQRYKLTVPHTLIDGQYTLDKDMTQTMEDGISSERDGANEHNMHGAGGQYTDASGASGTLQAAGLYGTIDDPKRAMRSMFRGMNENPGVEVTTPAEDLTPPGVQEAVACEEFAYTRPGQTQAVSVPVCGWSDHSTVVTVSIPDAPSPVSLDALAKTTAKVRDEMRVPAV</sequence>
<name>A0A7Y7E8H7_STRMO</name>
<accession>A0A7Y7E8H7</accession>
<proteinExistence type="predicted"/>
<organism evidence="2 3">
    <name type="scientific">Streptomyces morookaense</name>
    <name type="common">Streptoverticillium morookaense</name>
    <dbReference type="NCBI Taxonomy" id="1970"/>
    <lineage>
        <taxon>Bacteria</taxon>
        <taxon>Bacillati</taxon>
        <taxon>Actinomycetota</taxon>
        <taxon>Actinomycetes</taxon>
        <taxon>Kitasatosporales</taxon>
        <taxon>Streptomycetaceae</taxon>
        <taxon>Streptomyces</taxon>
    </lineage>
</organism>
<evidence type="ECO:0000256" key="1">
    <source>
        <dbReference type="SAM" id="MobiDB-lite"/>
    </source>
</evidence>
<keyword evidence="3" id="KW-1185">Reference proteome</keyword>
<comment type="caution">
    <text evidence="2">The sequence shown here is derived from an EMBL/GenBank/DDBJ whole genome shotgun (WGS) entry which is preliminary data.</text>
</comment>